<gene>
    <name evidence="2" type="ORF">PRZ03_07860</name>
</gene>
<feature type="signal peptide" evidence="1">
    <location>
        <begin position="1"/>
        <end position="19"/>
    </location>
</feature>
<sequence>MKLPALLLALFAWPLTALASQGISQPDAQPPALERIIWMKADAKAINPATAYIVERLPAIQHEYLSVNALRSWQMIERGEHACRPVTVRTAQREERAYFADTHLAPPAELLVRRDKLALVPRNSAGEVDLELLINKGSLRGAYARGRSYGEAIDRLLASQGQNKQLADYSMAGYGSRLQDMLARDRADYLIESNGALAQMSARNIDVKPFLDLPIQGASEPLVLGIACPRTAWGLAAVKAIDQVLGTPAGAAHMRKSSASWFSGAALERLKPQIEQFYLRRSKPHYSE</sequence>
<evidence type="ECO:0008006" key="4">
    <source>
        <dbReference type="Google" id="ProtNLM"/>
    </source>
</evidence>
<evidence type="ECO:0000313" key="2">
    <source>
        <dbReference type="EMBL" id="MDC8771485.1"/>
    </source>
</evidence>
<organism evidence="2 3">
    <name type="scientific">Roseateles albus</name>
    <dbReference type="NCBI Taxonomy" id="2987525"/>
    <lineage>
        <taxon>Bacteria</taxon>
        <taxon>Pseudomonadati</taxon>
        <taxon>Pseudomonadota</taxon>
        <taxon>Betaproteobacteria</taxon>
        <taxon>Burkholderiales</taxon>
        <taxon>Sphaerotilaceae</taxon>
        <taxon>Roseateles</taxon>
    </lineage>
</organism>
<keyword evidence="1" id="KW-0732">Signal</keyword>
<accession>A0ABT5KC19</accession>
<evidence type="ECO:0000313" key="3">
    <source>
        <dbReference type="Proteomes" id="UP001221189"/>
    </source>
</evidence>
<protein>
    <recommendedName>
        <fullName evidence="4">Solute-binding protein family 3/N-terminal domain-containing protein</fullName>
    </recommendedName>
</protein>
<proteinExistence type="predicted"/>
<evidence type="ECO:0000256" key="1">
    <source>
        <dbReference type="SAM" id="SignalP"/>
    </source>
</evidence>
<comment type="caution">
    <text evidence="2">The sequence shown here is derived from an EMBL/GenBank/DDBJ whole genome shotgun (WGS) entry which is preliminary data.</text>
</comment>
<name>A0ABT5KC19_9BURK</name>
<feature type="chain" id="PRO_5047216407" description="Solute-binding protein family 3/N-terminal domain-containing protein" evidence="1">
    <location>
        <begin position="20"/>
        <end position="288"/>
    </location>
</feature>
<dbReference type="Proteomes" id="UP001221189">
    <property type="component" value="Unassembled WGS sequence"/>
</dbReference>
<reference evidence="2 3" key="1">
    <citation type="submission" date="2022-10" db="EMBL/GenBank/DDBJ databases">
        <title>Paucibacter sp. hw1 Genome sequencing.</title>
        <authorList>
            <person name="Park S."/>
        </authorList>
    </citation>
    <scope>NUCLEOTIDE SEQUENCE [LARGE SCALE GENOMIC DNA]</scope>
    <source>
        <strain evidence="3">hw1</strain>
    </source>
</reference>
<dbReference type="EMBL" id="JAQQXT010000004">
    <property type="protein sequence ID" value="MDC8771485.1"/>
    <property type="molecule type" value="Genomic_DNA"/>
</dbReference>
<keyword evidence="3" id="KW-1185">Reference proteome</keyword>